<dbReference type="AlphaFoldDB" id="A0A5B8UHZ5"/>
<dbReference type="RefSeq" id="WP_146786266.1">
    <property type="nucleotide sequence ID" value="NZ_BAABIO010000001.1"/>
</dbReference>
<accession>A0A5B8UHZ5</accession>
<dbReference type="KEGG" id="fgg:FSB75_09670"/>
<evidence type="ECO:0000313" key="2">
    <source>
        <dbReference type="EMBL" id="QEC56148.1"/>
    </source>
</evidence>
<protein>
    <submittedName>
        <fullName evidence="2">Uncharacterized protein</fullName>
    </submittedName>
</protein>
<sequence>MKRIFVCLLLFFFCCFGCDVREKEEKLQKEEARLNEKAAELQRKEQSLALKEEELNKRQHLLDSAAAVNDTTHLVNPVLAGNWNATMTCTETTCAGSAVGDTKTEQWQLVYGGKTLNVRVTANGQLVRVYKGYSNGNALELAEDIAGAVPPSGAQMVVRLQLKDDTHLEGKREIVRSNDCKIVYALQLEKQTD</sequence>
<dbReference type="OrthoDB" id="766447at2"/>
<dbReference type="EMBL" id="CP042433">
    <property type="protein sequence ID" value="QEC56148.1"/>
    <property type="molecule type" value="Genomic_DNA"/>
</dbReference>
<gene>
    <name evidence="2" type="ORF">FSB75_09670</name>
</gene>
<keyword evidence="3" id="KW-1185">Reference proteome</keyword>
<proteinExistence type="predicted"/>
<dbReference type="Proteomes" id="UP000321204">
    <property type="component" value="Chromosome"/>
</dbReference>
<name>A0A5B8UHZ5_9BACT</name>
<feature type="coiled-coil region" evidence="1">
    <location>
        <begin position="20"/>
        <end position="58"/>
    </location>
</feature>
<reference evidence="2 3" key="1">
    <citation type="journal article" date="2015" name="Int. J. Syst. Evol. Microbiol.">
        <title>Flavisolibacter ginsenosidimutans sp. nov., with ginsenoside-converting activity isolated from soil used for cultivating ginseng.</title>
        <authorList>
            <person name="Zhao Y."/>
            <person name="Liu Q."/>
            <person name="Kang M.S."/>
            <person name="Jin F."/>
            <person name="Yu H."/>
            <person name="Im W.T."/>
        </authorList>
    </citation>
    <scope>NUCLEOTIDE SEQUENCE [LARGE SCALE GENOMIC DNA]</scope>
    <source>
        <strain evidence="2 3">Gsoil 636</strain>
    </source>
</reference>
<organism evidence="2 3">
    <name type="scientific">Flavisolibacter ginsenosidimutans</name>
    <dbReference type="NCBI Taxonomy" id="661481"/>
    <lineage>
        <taxon>Bacteria</taxon>
        <taxon>Pseudomonadati</taxon>
        <taxon>Bacteroidota</taxon>
        <taxon>Chitinophagia</taxon>
        <taxon>Chitinophagales</taxon>
        <taxon>Chitinophagaceae</taxon>
        <taxon>Flavisolibacter</taxon>
    </lineage>
</organism>
<evidence type="ECO:0000256" key="1">
    <source>
        <dbReference type="SAM" id="Coils"/>
    </source>
</evidence>
<evidence type="ECO:0000313" key="3">
    <source>
        <dbReference type="Proteomes" id="UP000321204"/>
    </source>
</evidence>
<keyword evidence="1" id="KW-0175">Coiled coil</keyword>